<protein>
    <submittedName>
        <fullName evidence="2">Uncharacterized protein</fullName>
    </submittedName>
</protein>
<keyword evidence="3" id="KW-1185">Reference proteome</keyword>
<sequence>MLLSHQFALSWTIARRAFSSSPAHALSHHEQSHTKPRDASLCSSSATRPVSAAQRPAQHQILVDLRQLREDFECWASARLHQTDDVVEARLKAGIEEITALERDQAQKDARLRAFVEQVKHAFNSLQY</sequence>
<feature type="compositionally biased region" description="Basic and acidic residues" evidence="1">
    <location>
        <begin position="27"/>
        <end position="38"/>
    </location>
</feature>
<comment type="caution">
    <text evidence="2">The sequence shown here is derived from an EMBL/GenBank/DDBJ whole genome shotgun (WGS) entry which is preliminary data.</text>
</comment>
<reference evidence="2 3" key="2">
    <citation type="journal article" date="2012" name="Open Biol.">
        <title>Characteristics of nucleosomes and linker DNA regions on the genome of the basidiomycete Mixia osmundae revealed by mono- and dinucleosome mapping.</title>
        <authorList>
            <person name="Nishida H."/>
            <person name="Kondo S."/>
            <person name="Matsumoto T."/>
            <person name="Suzuki Y."/>
            <person name="Yoshikawa H."/>
            <person name="Taylor T.D."/>
            <person name="Sugiyama J."/>
        </authorList>
    </citation>
    <scope>NUCLEOTIDE SEQUENCE [LARGE SCALE GENOMIC DNA]</scope>
    <source>
        <strain evidence="3">CBS 9802 / IAM 14324 / JCM 22182 / KY 12970</strain>
    </source>
</reference>
<proteinExistence type="predicted"/>
<organism evidence="2 3">
    <name type="scientific">Mixia osmundae (strain CBS 9802 / IAM 14324 / JCM 22182 / KY 12970)</name>
    <dbReference type="NCBI Taxonomy" id="764103"/>
    <lineage>
        <taxon>Eukaryota</taxon>
        <taxon>Fungi</taxon>
        <taxon>Dikarya</taxon>
        <taxon>Basidiomycota</taxon>
        <taxon>Pucciniomycotina</taxon>
        <taxon>Mixiomycetes</taxon>
        <taxon>Mixiales</taxon>
        <taxon>Mixiaceae</taxon>
        <taxon>Mixia</taxon>
    </lineage>
</organism>
<dbReference type="HOGENOM" id="CLU_1960101_0_0_1"/>
<gene>
    <name evidence="2" type="primary">Mo02684</name>
    <name evidence="2" type="ORF">E5Q_02684</name>
</gene>
<feature type="region of interest" description="Disordered" evidence="1">
    <location>
        <begin position="24"/>
        <end position="55"/>
    </location>
</feature>
<name>G7DZL4_MIXOS</name>
<dbReference type="EMBL" id="BABT02000071">
    <property type="protein sequence ID" value="GAA96024.1"/>
    <property type="molecule type" value="Genomic_DNA"/>
</dbReference>
<evidence type="ECO:0000313" key="2">
    <source>
        <dbReference type="EMBL" id="GAA96024.1"/>
    </source>
</evidence>
<evidence type="ECO:0000313" key="3">
    <source>
        <dbReference type="Proteomes" id="UP000009131"/>
    </source>
</evidence>
<accession>G7DZL4</accession>
<reference evidence="2 3" key="1">
    <citation type="journal article" date="2011" name="J. Gen. Appl. Microbiol.">
        <title>Draft genome sequencing of the enigmatic basidiomycete Mixia osmundae.</title>
        <authorList>
            <person name="Nishida H."/>
            <person name="Nagatsuka Y."/>
            <person name="Sugiyama J."/>
        </authorList>
    </citation>
    <scope>NUCLEOTIDE SEQUENCE [LARGE SCALE GENOMIC DNA]</scope>
    <source>
        <strain evidence="3">CBS 9802 / IAM 14324 / JCM 22182 / KY 12970</strain>
    </source>
</reference>
<dbReference type="Proteomes" id="UP000009131">
    <property type="component" value="Unassembled WGS sequence"/>
</dbReference>
<dbReference type="InParanoid" id="G7DZL4"/>
<dbReference type="AlphaFoldDB" id="G7DZL4"/>
<evidence type="ECO:0000256" key="1">
    <source>
        <dbReference type="SAM" id="MobiDB-lite"/>
    </source>
</evidence>
<dbReference type="RefSeq" id="XP_014565749.1">
    <property type="nucleotide sequence ID" value="XM_014710263.1"/>
</dbReference>